<dbReference type="RefSeq" id="XP_025492449.1">
    <property type="nucleotide sequence ID" value="XM_025635057.1"/>
</dbReference>
<reference evidence="1 2" key="1">
    <citation type="submission" date="2016-12" db="EMBL/GenBank/DDBJ databases">
        <title>The genomes of Aspergillus section Nigri reveals drivers in fungal speciation.</title>
        <authorList>
            <consortium name="DOE Joint Genome Institute"/>
            <person name="Vesth T.C."/>
            <person name="Nybo J."/>
            <person name="Theobald S."/>
            <person name="Brandl J."/>
            <person name="Frisvad J.C."/>
            <person name="Nielsen K.F."/>
            <person name="Lyhne E.K."/>
            <person name="Kogle M.E."/>
            <person name="Kuo A."/>
            <person name="Riley R."/>
            <person name="Clum A."/>
            <person name="Nolan M."/>
            <person name="Lipzen A."/>
            <person name="Salamov A."/>
            <person name="Henrissat B."/>
            <person name="Wiebenga A."/>
            <person name="De Vries R.P."/>
            <person name="Grigoriev I.V."/>
            <person name="Mortensen U.H."/>
            <person name="Andersen M.R."/>
            <person name="Baker S.E."/>
        </authorList>
    </citation>
    <scope>NUCLEOTIDE SEQUENCE [LARGE SCALE GENOMIC DNA]</scope>
    <source>
        <strain evidence="1 2">CBS 121591</strain>
    </source>
</reference>
<evidence type="ECO:0000313" key="1">
    <source>
        <dbReference type="EMBL" id="PYH82249.1"/>
    </source>
</evidence>
<dbReference type="AlphaFoldDB" id="A0A319CD73"/>
<dbReference type="EMBL" id="KZ821696">
    <property type="protein sequence ID" value="PYH82249.1"/>
    <property type="molecule type" value="Genomic_DNA"/>
</dbReference>
<dbReference type="OrthoDB" id="426882at2759"/>
<dbReference type="SUPFAM" id="SSF50022">
    <property type="entry name" value="ISP domain"/>
    <property type="match status" value="1"/>
</dbReference>
<organism evidence="1 2">
    <name type="scientific">Aspergillus uvarum CBS 121591</name>
    <dbReference type="NCBI Taxonomy" id="1448315"/>
    <lineage>
        <taxon>Eukaryota</taxon>
        <taxon>Fungi</taxon>
        <taxon>Dikarya</taxon>
        <taxon>Ascomycota</taxon>
        <taxon>Pezizomycotina</taxon>
        <taxon>Eurotiomycetes</taxon>
        <taxon>Eurotiomycetidae</taxon>
        <taxon>Eurotiales</taxon>
        <taxon>Aspergillaceae</taxon>
        <taxon>Aspergillus</taxon>
        <taxon>Aspergillus subgen. Circumdati</taxon>
    </lineage>
</organism>
<proteinExistence type="predicted"/>
<keyword evidence="2" id="KW-1185">Reference proteome</keyword>
<dbReference type="STRING" id="1448315.A0A319CD73"/>
<dbReference type="Proteomes" id="UP000248340">
    <property type="component" value="Unassembled WGS sequence"/>
</dbReference>
<dbReference type="VEuPathDB" id="FungiDB:BO82DRAFT_353812"/>
<dbReference type="Gene3D" id="3.90.380.10">
    <property type="entry name" value="Naphthalene 1,2-dioxygenase Alpha Subunit, Chain A, domain 1"/>
    <property type="match status" value="1"/>
</dbReference>
<dbReference type="Gene3D" id="2.102.10.10">
    <property type="entry name" value="Rieske [2Fe-2S] iron-sulphur domain"/>
    <property type="match status" value="1"/>
</dbReference>
<sequence>MNTGFHNLFRKRYACPMEASVAAGHHSKTHCIRIYKKGKQVDSESFDGLAGAIPDTDLKINSKMPELHRTLPASWYRSQGLYQLERRAVFLKSWYLLGPVTRFREVGAKVEYEIAQRPLVAFRCSGDGPYPDAEEIQVQCAETVNFDFQLGTVPRF</sequence>
<accession>A0A319CD73</accession>
<evidence type="ECO:0000313" key="2">
    <source>
        <dbReference type="Proteomes" id="UP000248340"/>
    </source>
</evidence>
<dbReference type="GO" id="GO:0051537">
    <property type="term" value="F:2 iron, 2 sulfur cluster binding"/>
    <property type="evidence" value="ECO:0007669"/>
    <property type="project" value="InterPro"/>
</dbReference>
<gene>
    <name evidence="1" type="ORF">BO82DRAFT_353812</name>
</gene>
<name>A0A319CD73_9EURO</name>
<dbReference type="GeneID" id="37137798"/>
<protein>
    <submittedName>
        <fullName evidence="1">Uncharacterized protein</fullName>
    </submittedName>
</protein>
<dbReference type="InterPro" id="IPR036922">
    <property type="entry name" value="Rieske_2Fe-2S_sf"/>
</dbReference>